<evidence type="ECO:0000256" key="2">
    <source>
        <dbReference type="SAM" id="SignalP"/>
    </source>
</evidence>
<dbReference type="Pfam" id="PF12779">
    <property type="entry name" value="WXXGXW"/>
    <property type="match status" value="2"/>
</dbReference>
<accession>A0AA41YJL8</accession>
<protein>
    <submittedName>
        <fullName evidence="3">YXWGXW repeat-containing protein</fullName>
    </submittedName>
</protein>
<name>A0AA41YJL8_9PROT</name>
<dbReference type="InterPro" id="IPR024447">
    <property type="entry name" value="YXWGXW_rpt"/>
</dbReference>
<proteinExistence type="predicted"/>
<organism evidence="3 4">
    <name type="scientific">Limobrevibacterium gyesilva</name>
    <dbReference type="NCBI Taxonomy" id="2991712"/>
    <lineage>
        <taxon>Bacteria</taxon>
        <taxon>Pseudomonadati</taxon>
        <taxon>Pseudomonadota</taxon>
        <taxon>Alphaproteobacteria</taxon>
        <taxon>Acetobacterales</taxon>
        <taxon>Acetobacteraceae</taxon>
        <taxon>Limobrevibacterium</taxon>
    </lineage>
</organism>
<keyword evidence="4" id="KW-1185">Reference proteome</keyword>
<feature type="signal peptide" evidence="2">
    <location>
        <begin position="1"/>
        <end position="21"/>
    </location>
</feature>
<dbReference type="RefSeq" id="WP_264712408.1">
    <property type="nucleotide sequence ID" value="NZ_JAPDNT010000002.1"/>
</dbReference>
<dbReference type="Proteomes" id="UP001165679">
    <property type="component" value="Unassembled WGS sequence"/>
</dbReference>
<reference evidence="3" key="2">
    <citation type="submission" date="2022-10" db="EMBL/GenBank/DDBJ databases">
        <authorList>
            <person name="Trinh H.N."/>
        </authorList>
    </citation>
    <scope>NUCLEOTIDE SEQUENCE</scope>
    <source>
        <strain evidence="3">RN2-1</strain>
    </source>
</reference>
<evidence type="ECO:0000256" key="1">
    <source>
        <dbReference type="SAM" id="MobiDB-lite"/>
    </source>
</evidence>
<keyword evidence="2" id="KW-0732">Signal</keyword>
<comment type="caution">
    <text evidence="3">The sequence shown here is derived from an EMBL/GenBank/DDBJ whole genome shotgun (WGS) entry which is preliminary data.</text>
</comment>
<evidence type="ECO:0000313" key="4">
    <source>
        <dbReference type="Proteomes" id="UP001165679"/>
    </source>
</evidence>
<gene>
    <name evidence="3" type="ORF">OL599_04300</name>
</gene>
<evidence type="ECO:0000313" key="3">
    <source>
        <dbReference type="EMBL" id="MCW3473790.1"/>
    </source>
</evidence>
<feature type="region of interest" description="Disordered" evidence="1">
    <location>
        <begin position="29"/>
        <end position="52"/>
    </location>
</feature>
<dbReference type="AlphaFoldDB" id="A0AA41YJL8"/>
<dbReference type="EMBL" id="JAPDNT010000002">
    <property type="protein sequence ID" value="MCW3473790.1"/>
    <property type="molecule type" value="Genomic_DNA"/>
</dbReference>
<feature type="chain" id="PRO_5041238603" evidence="2">
    <location>
        <begin position="22"/>
        <end position="107"/>
    </location>
</feature>
<sequence length="107" mass="12216">MRLRRPLSLLAATLVIGVGLAGCSTVKENAGPCPTPPPIKREEIPKPPVSEQEQIWQPGHWDWNGNNYAWREGSWIKREGRANQWMDGYWDRPSVPGTCVWNPAHWM</sequence>
<dbReference type="PROSITE" id="PS51257">
    <property type="entry name" value="PROKAR_LIPOPROTEIN"/>
    <property type="match status" value="1"/>
</dbReference>
<reference evidence="3" key="1">
    <citation type="submission" date="2022-09" db="EMBL/GenBank/DDBJ databases">
        <title>Rhodovastum sp. nov. RN2-1 isolated from soil in Seongnam, South Korea.</title>
        <authorList>
            <person name="Le N.T."/>
        </authorList>
    </citation>
    <scope>NUCLEOTIDE SEQUENCE</scope>
    <source>
        <strain evidence="3">RN2-1</strain>
    </source>
</reference>